<evidence type="ECO:0000313" key="1">
    <source>
        <dbReference type="EMBL" id="KAB5519107.1"/>
    </source>
</evidence>
<gene>
    <name evidence="1" type="ORF">DKX38_023426</name>
</gene>
<dbReference type="SUPFAM" id="SSF53756">
    <property type="entry name" value="UDP-Glycosyltransferase/glycogen phosphorylase"/>
    <property type="match status" value="1"/>
</dbReference>
<dbReference type="Proteomes" id="UP000326939">
    <property type="component" value="Chromosome 16"/>
</dbReference>
<dbReference type="Gene3D" id="3.40.50.2000">
    <property type="entry name" value="Glycogen Phosphorylase B"/>
    <property type="match status" value="1"/>
</dbReference>
<accession>A0A5N5JWN0</accession>
<name>A0A5N5JWN0_9ROSI</name>
<sequence>MNQIWFLDWNFLSWKRTKLASRGKLLQMKQITMVLQMTLVGWGIVSNRWRSEKGTGRDDEEVEAMGIVSFSVTWPMYAEQQLNAFQMVNELGLAIEMTSNYRMGSNALVMADKIAKSEYH</sequence>
<dbReference type="EMBL" id="VDCV01000016">
    <property type="protein sequence ID" value="KAB5519107.1"/>
    <property type="molecule type" value="Genomic_DNA"/>
</dbReference>
<proteinExistence type="predicted"/>
<comment type="caution">
    <text evidence="1">The sequence shown here is derived from an EMBL/GenBank/DDBJ whole genome shotgun (WGS) entry which is preliminary data.</text>
</comment>
<evidence type="ECO:0000313" key="2">
    <source>
        <dbReference type="Proteomes" id="UP000326939"/>
    </source>
</evidence>
<keyword evidence="2" id="KW-1185">Reference proteome</keyword>
<dbReference type="AlphaFoldDB" id="A0A5N5JWN0"/>
<organism evidence="1 2">
    <name type="scientific">Salix brachista</name>
    <dbReference type="NCBI Taxonomy" id="2182728"/>
    <lineage>
        <taxon>Eukaryota</taxon>
        <taxon>Viridiplantae</taxon>
        <taxon>Streptophyta</taxon>
        <taxon>Embryophyta</taxon>
        <taxon>Tracheophyta</taxon>
        <taxon>Spermatophyta</taxon>
        <taxon>Magnoliopsida</taxon>
        <taxon>eudicotyledons</taxon>
        <taxon>Gunneridae</taxon>
        <taxon>Pentapetalae</taxon>
        <taxon>rosids</taxon>
        <taxon>fabids</taxon>
        <taxon>Malpighiales</taxon>
        <taxon>Salicaceae</taxon>
        <taxon>Saliceae</taxon>
        <taxon>Salix</taxon>
    </lineage>
</organism>
<reference evidence="2" key="1">
    <citation type="journal article" date="2019" name="Gigascience">
        <title>De novo genome assembly of the endangered Acer yangbiense, a plant species with extremely small populations endemic to Yunnan Province, China.</title>
        <authorList>
            <person name="Yang J."/>
            <person name="Wariss H.M."/>
            <person name="Tao L."/>
            <person name="Zhang R."/>
            <person name="Yun Q."/>
            <person name="Hollingsworth P."/>
            <person name="Dao Z."/>
            <person name="Luo G."/>
            <person name="Guo H."/>
            <person name="Ma Y."/>
            <person name="Sun W."/>
        </authorList>
    </citation>
    <scope>NUCLEOTIDE SEQUENCE [LARGE SCALE GENOMIC DNA]</scope>
    <source>
        <strain evidence="2">cv. br00</strain>
    </source>
</reference>
<protein>
    <submittedName>
        <fullName evidence="1">Uncharacterized protein</fullName>
    </submittedName>
</protein>